<dbReference type="PANTHER" id="PTHR12599">
    <property type="entry name" value="PTERIN-4-ALPHA-CARBINOLAMINE DEHYDRATASE"/>
    <property type="match status" value="1"/>
</dbReference>
<reference evidence="5 6" key="1">
    <citation type="journal article" date="2024" name="Int. J. Syst. Evol. Microbiol.">
        <title>Paenibacillus hexagrammi sp. nov., a novel bacterium isolated from the gut content of Hexagrammos agrammus.</title>
        <authorList>
            <person name="Jung H.K."/>
            <person name="Kim D.G."/>
            <person name="Zin H."/>
            <person name="Park J."/>
            <person name="Jung H."/>
            <person name="Kim Y.O."/>
            <person name="Kong H.J."/>
            <person name="Kim J.W."/>
            <person name="Kim Y.S."/>
        </authorList>
    </citation>
    <scope>NUCLEOTIDE SEQUENCE [LARGE SCALE GENOMIC DNA]</scope>
    <source>
        <strain evidence="5 6">YPD9-1</strain>
    </source>
</reference>
<dbReference type="EMBL" id="CP090978">
    <property type="protein sequence ID" value="UJF33593.1"/>
    <property type="molecule type" value="Genomic_DNA"/>
</dbReference>
<name>A0ABY3SHR6_9BACL</name>
<dbReference type="SUPFAM" id="SSF55248">
    <property type="entry name" value="PCD-like"/>
    <property type="match status" value="1"/>
</dbReference>
<evidence type="ECO:0000313" key="6">
    <source>
        <dbReference type="Proteomes" id="UP001649230"/>
    </source>
</evidence>
<dbReference type="Pfam" id="PF01329">
    <property type="entry name" value="Pterin_4a"/>
    <property type="match status" value="1"/>
</dbReference>
<proteinExistence type="inferred from homology"/>
<dbReference type="CDD" id="cd00488">
    <property type="entry name" value="PCD_DCoH"/>
    <property type="match status" value="1"/>
</dbReference>
<dbReference type="EC" id="4.2.1.96" evidence="3"/>
<accession>A0ABY3SHR6</accession>
<evidence type="ECO:0000256" key="3">
    <source>
        <dbReference type="ARBA" id="ARBA00013252"/>
    </source>
</evidence>
<dbReference type="GO" id="GO:0008124">
    <property type="term" value="F:4-alpha-hydroxytetrahydrobiopterin dehydratase activity"/>
    <property type="evidence" value="ECO:0007669"/>
    <property type="project" value="UniProtKB-EC"/>
</dbReference>
<keyword evidence="4 5" id="KW-0456">Lyase</keyword>
<evidence type="ECO:0000313" key="5">
    <source>
        <dbReference type="EMBL" id="UJF33593.1"/>
    </source>
</evidence>
<dbReference type="RefSeq" id="WP_235119966.1">
    <property type="nucleotide sequence ID" value="NZ_CP090978.1"/>
</dbReference>
<evidence type="ECO:0000256" key="2">
    <source>
        <dbReference type="ARBA" id="ARBA00006472"/>
    </source>
</evidence>
<dbReference type="Proteomes" id="UP001649230">
    <property type="component" value="Chromosome"/>
</dbReference>
<dbReference type="PANTHER" id="PTHR12599:SF0">
    <property type="entry name" value="PTERIN-4-ALPHA-CARBINOLAMINE DEHYDRATASE"/>
    <property type="match status" value="1"/>
</dbReference>
<dbReference type="InterPro" id="IPR036428">
    <property type="entry name" value="PCD_sf"/>
</dbReference>
<dbReference type="NCBIfam" id="NF002017">
    <property type="entry name" value="PRK00823.1-2"/>
    <property type="match status" value="1"/>
</dbReference>
<comment type="catalytic activity">
    <reaction evidence="1">
        <text>(4aS,6R)-4a-hydroxy-L-erythro-5,6,7,8-tetrahydrobiopterin = (6R)-L-erythro-6,7-dihydrobiopterin + H2O</text>
        <dbReference type="Rhea" id="RHEA:11920"/>
        <dbReference type="ChEBI" id="CHEBI:15377"/>
        <dbReference type="ChEBI" id="CHEBI:15642"/>
        <dbReference type="ChEBI" id="CHEBI:43120"/>
        <dbReference type="EC" id="4.2.1.96"/>
    </reaction>
</comment>
<dbReference type="InterPro" id="IPR001533">
    <property type="entry name" value="Pterin_deHydtase"/>
</dbReference>
<evidence type="ECO:0000256" key="1">
    <source>
        <dbReference type="ARBA" id="ARBA00001554"/>
    </source>
</evidence>
<organism evidence="5 6">
    <name type="scientific">Paenibacillus hexagrammi</name>
    <dbReference type="NCBI Taxonomy" id="2908839"/>
    <lineage>
        <taxon>Bacteria</taxon>
        <taxon>Bacillati</taxon>
        <taxon>Bacillota</taxon>
        <taxon>Bacilli</taxon>
        <taxon>Bacillales</taxon>
        <taxon>Paenibacillaceae</taxon>
        <taxon>Paenibacillus</taxon>
    </lineage>
</organism>
<gene>
    <name evidence="5" type="ORF">L0M14_29595</name>
</gene>
<keyword evidence="6" id="KW-1185">Reference proteome</keyword>
<dbReference type="Gene3D" id="3.30.1360.20">
    <property type="entry name" value="Transcriptional coactivator/pterin dehydratase"/>
    <property type="match status" value="1"/>
</dbReference>
<sequence>MAKAGKLTAEDFIARLKGLPGWTVEDGKWIVRRYRFAEFMAGVDFVGRVARIAEDNNHHPMIAIDYKLVTVRFTTWSAGGLTDLDFHTAALVEQAYGEHA</sequence>
<protein>
    <recommendedName>
        <fullName evidence="3">4a-hydroxytetrahydrobiopterin dehydratase</fullName>
        <ecNumber evidence="3">4.2.1.96</ecNumber>
    </recommendedName>
</protein>
<comment type="similarity">
    <text evidence="2">Belongs to the pterin-4-alpha-carbinolamine dehydratase family.</text>
</comment>
<evidence type="ECO:0000256" key="4">
    <source>
        <dbReference type="ARBA" id="ARBA00023239"/>
    </source>
</evidence>